<dbReference type="Proteomes" id="UP001497392">
    <property type="component" value="Unassembled WGS sequence"/>
</dbReference>
<organism evidence="7 8">
    <name type="scientific">Coccomyxa viridis</name>
    <dbReference type="NCBI Taxonomy" id="1274662"/>
    <lineage>
        <taxon>Eukaryota</taxon>
        <taxon>Viridiplantae</taxon>
        <taxon>Chlorophyta</taxon>
        <taxon>core chlorophytes</taxon>
        <taxon>Trebouxiophyceae</taxon>
        <taxon>Trebouxiophyceae incertae sedis</taxon>
        <taxon>Coccomyxaceae</taxon>
        <taxon>Coccomyxa</taxon>
    </lineage>
</organism>
<dbReference type="InterPro" id="IPR028941">
    <property type="entry name" value="WHIM2_dom"/>
</dbReference>
<feature type="region of interest" description="Disordered" evidence="5">
    <location>
        <begin position="601"/>
        <end position="620"/>
    </location>
</feature>
<accession>A0ABP1G8S7</accession>
<dbReference type="PANTHER" id="PTHR15546">
    <property type="entry name" value="BROMODOMAIN ADJACENT TO ZINC FINGER DOMAIN, 2A"/>
    <property type="match status" value="1"/>
</dbReference>
<dbReference type="PANTHER" id="PTHR15546:SF2">
    <property type="entry name" value="DDT DOMAIN-CONTAINING PROTEIN DDB_G0282237"/>
    <property type="match status" value="1"/>
</dbReference>
<gene>
    <name evidence="7" type="primary">g10774</name>
    <name evidence="7" type="ORF">VP750_LOCUS9661</name>
</gene>
<keyword evidence="8" id="KW-1185">Reference proteome</keyword>
<feature type="compositionally biased region" description="Basic and acidic residues" evidence="5">
    <location>
        <begin position="895"/>
        <end position="908"/>
    </location>
</feature>
<evidence type="ECO:0000256" key="5">
    <source>
        <dbReference type="SAM" id="MobiDB-lite"/>
    </source>
</evidence>
<feature type="region of interest" description="Disordered" evidence="5">
    <location>
        <begin position="494"/>
        <end position="518"/>
    </location>
</feature>
<feature type="compositionally biased region" description="Basic residues" evidence="5">
    <location>
        <begin position="167"/>
        <end position="181"/>
    </location>
</feature>
<name>A0ABP1G8S7_9CHLO</name>
<evidence type="ECO:0000259" key="6">
    <source>
        <dbReference type="PROSITE" id="PS51136"/>
    </source>
</evidence>
<feature type="region of interest" description="Disordered" evidence="5">
    <location>
        <begin position="317"/>
        <end position="369"/>
    </location>
</feature>
<dbReference type="PROSITE" id="PS51136">
    <property type="entry name" value="WAC"/>
    <property type="match status" value="1"/>
</dbReference>
<feature type="region of interest" description="Disordered" evidence="5">
    <location>
        <begin position="805"/>
        <end position="908"/>
    </location>
</feature>
<dbReference type="InterPro" id="IPR013136">
    <property type="entry name" value="WSTF_Acf1_Cbp146"/>
</dbReference>
<feature type="compositionally biased region" description="Basic and acidic residues" evidence="5">
    <location>
        <begin position="601"/>
        <end position="610"/>
    </location>
</feature>
<dbReference type="Pfam" id="PF10537">
    <property type="entry name" value="WAC_Acf1_DNA_bd"/>
    <property type="match status" value="1"/>
</dbReference>
<comment type="caution">
    <text evidence="7">The sequence shown here is derived from an EMBL/GenBank/DDBJ whole genome shotgun (WGS) entry which is preliminary data.</text>
</comment>
<feature type="region of interest" description="Disordered" evidence="5">
    <location>
        <begin position="1163"/>
        <end position="1218"/>
    </location>
</feature>
<protein>
    <submittedName>
        <fullName evidence="7">G10774 protein</fullName>
    </submittedName>
</protein>
<evidence type="ECO:0000256" key="2">
    <source>
        <dbReference type="ARBA" id="ARBA00023242"/>
    </source>
</evidence>
<feature type="region of interest" description="Disordered" evidence="5">
    <location>
        <begin position="1011"/>
        <end position="1038"/>
    </location>
</feature>
<feature type="compositionally biased region" description="Low complexity" evidence="5">
    <location>
        <begin position="1189"/>
        <end position="1198"/>
    </location>
</feature>
<evidence type="ECO:0000256" key="1">
    <source>
        <dbReference type="ARBA" id="ARBA00004123"/>
    </source>
</evidence>
<keyword evidence="4" id="KW-0175">Coiled coil</keyword>
<comment type="subcellular location">
    <subcellularLocation>
        <location evidence="1 3">Nucleus</location>
    </subcellularLocation>
</comment>
<keyword evidence="2 3" id="KW-0539">Nucleus</keyword>
<proteinExistence type="predicted"/>
<feature type="domain" description="WAC" evidence="6">
    <location>
        <begin position="1"/>
        <end position="105"/>
    </location>
</feature>
<dbReference type="Pfam" id="PF15613">
    <property type="entry name" value="WSD"/>
    <property type="match status" value="1"/>
</dbReference>
<dbReference type="InterPro" id="IPR053271">
    <property type="entry name" value="DDT_domain"/>
</dbReference>
<feature type="compositionally biased region" description="Basic and acidic residues" evidence="5">
    <location>
        <begin position="1169"/>
        <end position="1183"/>
    </location>
</feature>
<evidence type="ECO:0000313" key="8">
    <source>
        <dbReference type="Proteomes" id="UP001497392"/>
    </source>
</evidence>
<sequence length="1321" mass="144674">MWILEATGEVFSEYSDYLKALYLTKSRVWSSVYTGVSNLTYQEAVLEDERGRALARKFPKDLEAQALQHVHFGTLRLDDLIEYIYNALKPRQPTGALQGRENDGQPLKLKHPAPRPVIRCWLFEVALHDQVGGCQNFWRAKPEYVQQYDLATVIPQDVQEVLAVARARQRPKRGGGSRKRSRTADPSFSRAASEAPSESGSMDWAASSQAGEEEDILPNGTEPTPAPPSFDEPIPSVEEEEAKLKPGTDKHIAFQCLKDAGAAGLNITQIIDAAKQNGVKDLDENSKRVIQYALANDPAFQRIAKGIYTLRALAPEINSPVPQPKTKGQRTPRPPPPRFDPSALAPEPSGSAFDDAAGDDSVPLDFLDGSSVLAPMPAGARPEDVHVEEEYVEAVKEEAPENGEAMGVGPGAAMDAALARLNRAEEDVAALREAIKAAQAKARLAMPKKKKKGEDAVDENPVFEVPAEEKLFKGDPNDRKALLRHKQHVKELEEEMESSKQAWLKKQRSLRDKASGNKSKEVQALNKQLQAALQVLDVERYHVAACEEAAMTAEKGHGRGRRGSWARKYEYEDPLKAAEREERDRRRAEVRRYPIDDTELHAELRDKASDGGDTAADDMPVGPLETIDAVTSHAMSATMFVADFASTFHHPLGLPRAVNFKQLQDAIAAEGQLDGREVLWELYEGLMRFLLNNTTGRTERRWLNCLGAATWPEVVRRYCLFHMAKYQDPQITNAAGLLGDQGCETLEADLHRSLLCHLCDEALDREPLRVLLTRRMDWAENVRKDMRDAAAEDKGRIKELIEARKEERKRKRAEGKGRISNAASWDEDEQKVKMEGADSGFGAFENGDGPEHRYSGGLLGEDSAAEDVDMADAEQQRGGNKRKGKGGKGANPKAEANRELERQQAEMEDATIRRQEEFERALEDCCIRREPLGWDRQHRCYWWGVAGERALVHVQAWDGRMGAISTPDHLDALMDALEPRGVREHGLQASLEKMYHSITNAMTLGPGEMLEPISYGQPPQQLTQSRRSSKRGDRGGVAEIEVVPEKPPQQVSAEKPRPACLAGVEGLAILTSADFLLDIQRLALDNDIEPSPSCFGGWKVWAQAVRSLGQGTLPLGSSGPAVPILREAMKSRLIQMEEALFIASGQRFEAESEAAAEAAYLSNSAAGGRDSEEREGSQERLQGDGDADGNGASSAEDGAPGGEGGAEDKDAKPQGGGLRMWRAARDRAAWKADVLHATTAARVAYSAVALTIIGYPLLDKIEAIRTAPAPKPRSGGVTAELEAAAAAGAAAAAAALKAGARAKKGLTEDDTINTRNKATRR</sequence>
<reference evidence="7 8" key="1">
    <citation type="submission" date="2024-06" db="EMBL/GenBank/DDBJ databases">
        <authorList>
            <person name="Kraege A."/>
            <person name="Thomma B."/>
        </authorList>
    </citation>
    <scope>NUCLEOTIDE SEQUENCE [LARGE SCALE GENOMIC DNA]</scope>
</reference>
<feature type="coiled-coil region" evidence="4">
    <location>
        <begin position="414"/>
        <end position="441"/>
    </location>
</feature>
<feature type="compositionally biased region" description="Low complexity" evidence="5">
    <location>
        <begin position="349"/>
        <end position="361"/>
    </location>
</feature>
<evidence type="ECO:0000256" key="3">
    <source>
        <dbReference type="PROSITE-ProRule" id="PRU00475"/>
    </source>
</evidence>
<evidence type="ECO:0000313" key="7">
    <source>
        <dbReference type="EMBL" id="CAL5227755.1"/>
    </source>
</evidence>
<feature type="compositionally biased region" description="Polar residues" evidence="5">
    <location>
        <begin position="196"/>
        <end position="210"/>
    </location>
</feature>
<dbReference type="EMBL" id="CAXHTA020000017">
    <property type="protein sequence ID" value="CAL5227755.1"/>
    <property type="molecule type" value="Genomic_DNA"/>
</dbReference>
<evidence type="ECO:0000256" key="4">
    <source>
        <dbReference type="SAM" id="Coils"/>
    </source>
</evidence>
<feature type="compositionally biased region" description="Basic and acidic residues" evidence="5">
    <location>
        <begin position="509"/>
        <end position="518"/>
    </location>
</feature>
<feature type="region of interest" description="Disordered" evidence="5">
    <location>
        <begin position="1300"/>
        <end position="1321"/>
    </location>
</feature>
<feature type="region of interest" description="Disordered" evidence="5">
    <location>
        <begin position="166"/>
        <end position="234"/>
    </location>
</feature>
<feature type="compositionally biased region" description="Acidic residues" evidence="5">
    <location>
        <begin position="863"/>
        <end position="872"/>
    </location>
</feature>